<evidence type="ECO:0000313" key="2">
    <source>
        <dbReference type="EMBL" id="RNF14657.1"/>
    </source>
</evidence>
<dbReference type="OrthoDB" id="252877at2759"/>
<proteinExistence type="predicted"/>
<evidence type="ECO:0000313" key="3">
    <source>
        <dbReference type="Proteomes" id="UP000284403"/>
    </source>
</evidence>
<feature type="compositionally biased region" description="Basic and acidic residues" evidence="1">
    <location>
        <begin position="157"/>
        <end position="170"/>
    </location>
</feature>
<feature type="region of interest" description="Disordered" evidence="1">
    <location>
        <begin position="56"/>
        <end position="104"/>
    </location>
</feature>
<accession>A0A422PAC2</accession>
<dbReference type="Proteomes" id="UP000284403">
    <property type="component" value="Unassembled WGS sequence"/>
</dbReference>
<reference evidence="2 3" key="1">
    <citation type="journal article" date="2018" name="BMC Genomics">
        <title>Genomic comparison of Trypanosoma conorhini and Trypanosoma rangeli to Trypanosoma cruzi strains of high and low virulence.</title>
        <authorList>
            <person name="Bradwell K.R."/>
            <person name="Koparde V.N."/>
            <person name="Matveyev A.V."/>
            <person name="Serrano M.G."/>
            <person name="Alves J.M."/>
            <person name="Parikh H."/>
            <person name="Huang B."/>
            <person name="Lee V."/>
            <person name="Espinosa-Alvarez O."/>
            <person name="Ortiz P.A."/>
            <person name="Costa-Martins A.G."/>
            <person name="Teixeira M.M."/>
            <person name="Buck G.A."/>
        </authorList>
    </citation>
    <scope>NUCLEOTIDE SEQUENCE [LARGE SCALE GENOMIC DNA]</scope>
    <source>
        <strain evidence="2 3">025E</strain>
    </source>
</reference>
<evidence type="ECO:0000256" key="1">
    <source>
        <dbReference type="SAM" id="MobiDB-lite"/>
    </source>
</evidence>
<sequence>MFALAIARRSAGVRHYFPFLQRVQLRQVRAVCCTPIVRFDIKKYEMEKRRRRELEKAGIDVDEGDEAPWIAPEEQQRLDDEEGRRRAEEAERVKGMMERRAQEDIEKRKKFREFRARQLAMSRTRKEANAAAKRHDRREKRFVEEVVDETGASDATTPHEDAKEEGGRAQ</sequence>
<dbReference type="RefSeq" id="XP_029227222.1">
    <property type="nucleotide sequence ID" value="XM_029372625.1"/>
</dbReference>
<dbReference type="GeneID" id="40319344"/>
<comment type="caution">
    <text evidence="2">The sequence shown here is derived from an EMBL/GenBank/DDBJ whole genome shotgun (WGS) entry which is preliminary data.</text>
</comment>
<organism evidence="2 3">
    <name type="scientific">Trypanosoma conorhini</name>
    <dbReference type="NCBI Taxonomy" id="83891"/>
    <lineage>
        <taxon>Eukaryota</taxon>
        <taxon>Discoba</taxon>
        <taxon>Euglenozoa</taxon>
        <taxon>Kinetoplastea</taxon>
        <taxon>Metakinetoplastina</taxon>
        <taxon>Trypanosomatida</taxon>
        <taxon>Trypanosomatidae</taxon>
        <taxon>Trypanosoma</taxon>
    </lineage>
</organism>
<name>A0A422PAC2_9TRYP</name>
<feature type="compositionally biased region" description="Basic and acidic residues" evidence="1">
    <location>
        <begin position="74"/>
        <end position="104"/>
    </location>
</feature>
<dbReference type="EMBL" id="MKKU01000355">
    <property type="protein sequence ID" value="RNF14657.1"/>
    <property type="molecule type" value="Genomic_DNA"/>
</dbReference>
<gene>
    <name evidence="2" type="ORF">Tco025E_05733</name>
</gene>
<feature type="region of interest" description="Disordered" evidence="1">
    <location>
        <begin position="117"/>
        <end position="170"/>
    </location>
</feature>
<dbReference type="AlphaFoldDB" id="A0A422PAC2"/>
<keyword evidence="3" id="KW-1185">Reference proteome</keyword>
<protein>
    <submittedName>
        <fullName evidence="2">Uncharacterized protein</fullName>
    </submittedName>
</protein>